<name>A0ACD5GV37_9CYAN</name>
<protein>
    <submittedName>
        <fullName evidence="1">Uncharacterized protein</fullName>
    </submittedName>
</protein>
<evidence type="ECO:0000313" key="2">
    <source>
        <dbReference type="Proteomes" id="UP000095472"/>
    </source>
</evidence>
<gene>
    <name evidence="1" type="ORF">BH720_037425</name>
</gene>
<dbReference type="EMBL" id="CP182909">
    <property type="protein sequence ID" value="XPM64476.1"/>
    <property type="molecule type" value="Genomic_DNA"/>
</dbReference>
<evidence type="ECO:0000313" key="1">
    <source>
        <dbReference type="EMBL" id="XPM64476.1"/>
    </source>
</evidence>
<proteinExistence type="predicted"/>
<accession>A0ACD5GV37</accession>
<organism evidence="1 2">
    <name type="scientific">Desertifilum tharense IPPAS B-1220</name>
    <dbReference type="NCBI Taxonomy" id="1781255"/>
    <lineage>
        <taxon>Bacteria</taxon>
        <taxon>Bacillati</taxon>
        <taxon>Cyanobacteriota</taxon>
        <taxon>Cyanophyceae</taxon>
        <taxon>Desertifilales</taxon>
        <taxon>Desertifilaceae</taxon>
        <taxon>Desertifilum</taxon>
    </lineage>
</organism>
<dbReference type="Proteomes" id="UP000095472">
    <property type="component" value="Chromosome"/>
</dbReference>
<reference evidence="1 2" key="1">
    <citation type="journal article" date="2016" name="Genome Announc.">
        <title>Draft Genome Sequence of the Thermotolerant Cyanobacterium Desertifilum sp. IPPAS B-1220.</title>
        <authorList>
            <person name="Mironov K.S."/>
            <person name="Sinetova M.A."/>
            <person name="Bolatkhan K."/>
            <person name="Zayadan B.K."/>
            <person name="Ustinova V.V."/>
            <person name="Kupriyanova E.V."/>
            <person name="Skrypnik A.N."/>
            <person name="Gogoleva N.E."/>
            <person name="Gogolev Y.V."/>
            <person name="Los D.A."/>
        </authorList>
    </citation>
    <scope>NUCLEOTIDE SEQUENCE [LARGE SCALE GENOMIC DNA]</scope>
    <source>
        <strain evidence="1 2">IPPAS B-1220</strain>
    </source>
</reference>
<sequence length="247" mass="27978">MGQVDNLPENPGVEDAKTAQDLLSRLTQELESLQQNLMVQMNQDLKRLQTEKSRLEEEIEELQARAQHLKSQQLDSIFLSSNHHQQLATQELAQALALQLREFLNQRLEELAAQAHQDAIAANDRSLNALNAAQEQHQNAHRLLASLESTLSLTFQTLQQDLGSYQSSLSQQLSRMYNLEQQGEAILEALVNRLREQIRKESLVSQTVELEEPRSESPSSRVLPPPNAPISFPPPVLRPRYPSSLLR</sequence>
<keyword evidence="2" id="KW-1185">Reference proteome</keyword>